<dbReference type="SUPFAM" id="SSF102198">
    <property type="entry name" value="Putative cyclase"/>
    <property type="match status" value="1"/>
</dbReference>
<comment type="similarity">
    <text evidence="1">Belongs to the Cyclase 1 superfamily.</text>
</comment>
<evidence type="ECO:0000313" key="2">
    <source>
        <dbReference type="EMBL" id="CCG84090.1"/>
    </source>
</evidence>
<dbReference type="Gene3D" id="3.50.30.50">
    <property type="entry name" value="Putative cyclase"/>
    <property type="match status" value="1"/>
</dbReference>
<organism evidence="2 3">
    <name type="scientific">Taphrina deformans (strain PYCC 5710 / ATCC 11124 / CBS 356.35 / IMI 108563 / JCM 9778 / NBRC 8474)</name>
    <name type="common">Peach leaf curl fungus</name>
    <name type="synonym">Lalaria deformans</name>
    <dbReference type="NCBI Taxonomy" id="1097556"/>
    <lineage>
        <taxon>Eukaryota</taxon>
        <taxon>Fungi</taxon>
        <taxon>Dikarya</taxon>
        <taxon>Ascomycota</taxon>
        <taxon>Taphrinomycotina</taxon>
        <taxon>Taphrinomycetes</taxon>
        <taxon>Taphrinales</taxon>
        <taxon>Taphrinaceae</taxon>
        <taxon>Taphrina</taxon>
    </lineage>
</organism>
<sequence>MSDAANRVKQLAASLVSSFSDDSGLPDYKDLPTIPGTTYKCAWGLFDKDGHRDEVGTLNLLTPERVLKASRSEILTGQSVSLNWGLENVKFPGFGRKPMSQKIIRLDESSLNWCGHDDELSFNTQCGSQWDGLRHAAHQRSKKYYNALSHEDLIAGKDVRNGLEAVNDRGGVCGRGVLLDWVAFAQRHNIKYDPITTQKIPLSDLQACAREQGVQFQVGDILFIRSGFVKWHNQATDAERKAGTQDAASYIGVESSEEMFEWHWNSHFSAVVGDTVAYESWPPAMFAKGYDENGPPMLHEVLLASYGMLIGEMWDLEALADKCKELGRYSFFVTSAPLNVKGGIGSPPNALAIF</sequence>
<dbReference type="Proteomes" id="UP000013776">
    <property type="component" value="Unassembled WGS sequence"/>
</dbReference>
<comment type="caution">
    <text evidence="2">The sequence shown here is derived from an EMBL/GenBank/DDBJ whole genome shotgun (WGS) entry which is preliminary data.</text>
</comment>
<proteinExistence type="inferred from homology"/>
<dbReference type="OrthoDB" id="5396at2759"/>
<dbReference type="PANTHER" id="PTHR34861">
    <property type="match status" value="1"/>
</dbReference>
<dbReference type="PANTHER" id="PTHR34861:SF10">
    <property type="entry name" value="CYCLASE"/>
    <property type="match status" value="1"/>
</dbReference>
<dbReference type="VEuPathDB" id="FungiDB:TAPDE_004484"/>
<keyword evidence="3" id="KW-1185">Reference proteome</keyword>
<evidence type="ECO:0000256" key="1">
    <source>
        <dbReference type="ARBA" id="ARBA00007865"/>
    </source>
</evidence>
<dbReference type="InterPro" id="IPR037175">
    <property type="entry name" value="KFase_sf"/>
</dbReference>
<dbReference type="eggNOG" id="ENOG502RXQJ">
    <property type="taxonomic scope" value="Eukaryota"/>
</dbReference>
<reference evidence="2 3" key="1">
    <citation type="journal article" date="2013" name="MBio">
        <title>Genome sequencing of the plant pathogen Taphrina deformans, the causal agent of peach leaf curl.</title>
        <authorList>
            <person name="Cisse O.H."/>
            <person name="Almeida J.M.G.C.F."/>
            <person name="Fonseca A."/>
            <person name="Kumar A.A."/>
            <person name="Salojaervi J."/>
            <person name="Overmyer K."/>
            <person name="Hauser P.M."/>
            <person name="Pagni M."/>
        </authorList>
    </citation>
    <scope>NUCLEOTIDE SEQUENCE [LARGE SCALE GENOMIC DNA]</scope>
    <source>
        <strain evidence="3">PYCC 5710 / ATCC 11124 / CBS 356.35 / IMI 108563 / JCM 9778 / NBRC 8474</strain>
    </source>
</reference>
<dbReference type="GO" id="GO:0004061">
    <property type="term" value="F:arylformamidase activity"/>
    <property type="evidence" value="ECO:0007669"/>
    <property type="project" value="InterPro"/>
</dbReference>
<dbReference type="InterPro" id="IPR007325">
    <property type="entry name" value="KFase/CYL"/>
</dbReference>
<dbReference type="Pfam" id="PF04199">
    <property type="entry name" value="Cyclase"/>
    <property type="match status" value="1"/>
</dbReference>
<evidence type="ECO:0008006" key="4">
    <source>
        <dbReference type="Google" id="ProtNLM"/>
    </source>
</evidence>
<dbReference type="GO" id="GO:0019441">
    <property type="term" value="P:L-tryptophan catabolic process to kynurenine"/>
    <property type="evidence" value="ECO:0007669"/>
    <property type="project" value="InterPro"/>
</dbReference>
<gene>
    <name evidence="2" type="ORF">TAPDE_004484</name>
</gene>
<protein>
    <recommendedName>
        <fullName evidence="4">Cyclase</fullName>
    </recommendedName>
</protein>
<accession>R4XE59</accession>
<dbReference type="EMBL" id="CAHR02000201">
    <property type="protein sequence ID" value="CCG84090.1"/>
    <property type="molecule type" value="Genomic_DNA"/>
</dbReference>
<name>R4XE59_TAPDE</name>
<evidence type="ECO:0000313" key="3">
    <source>
        <dbReference type="Proteomes" id="UP000013776"/>
    </source>
</evidence>
<dbReference type="AlphaFoldDB" id="R4XE59"/>